<dbReference type="Pfam" id="PF03704">
    <property type="entry name" value="BTAD"/>
    <property type="match status" value="1"/>
</dbReference>
<dbReference type="PANTHER" id="PTHR35807:SF2">
    <property type="entry name" value="TRANSCRIPTIONAL ACTIVATOR DOMAIN"/>
    <property type="match status" value="1"/>
</dbReference>
<dbReference type="Gene3D" id="1.10.10.10">
    <property type="entry name" value="Winged helix-like DNA-binding domain superfamily/Winged helix DNA-binding domain"/>
    <property type="match status" value="1"/>
</dbReference>
<dbReference type="InterPro" id="IPR005158">
    <property type="entry name" value="BTAD"/>
</dbReference>
<dbReference type="SUPFAM" id="SSF52172">
    <property type="entry name" value="CheY-like"/>
    <property type="match status" value="1"/>
</dbReference>
<protein>
    <recommendedName>
        <fullName evidence="7">Response regulatory domain-containing protein</fullName>
    </recommendedName>
</protein>
<dbReference type="Proteomes" id="UP000608420">
    <property type="component" value="Unassembled WGS sequence"/>
</dbReference>
<dbReference type="InterPro" id="IPR051677">
    <property type="entry name" value="AfsR-DnrI-RedD_regulator"/>
</dbReference>
<accession>A0ABQ1VU50</accession>
<dbReference type="Pfam" id="PF00072">
    <property type="entry name" value="Response_reg"/>
    <property type="match status" value="1"/>
</dbReference>
<keyword evidence="6" id="KW-0597">Phosphoprotein</keyword>
<evidence type="ECO:0000313" key="9">
    <source>
        <dbReference type="Proteomes" id="UP000608420"/>
    </source>
</evidence>
<evidence type="ECO:0000256" key="1">
    <source>
        <dbReference type="ARBA" id="ARBA00005820"/>
    </source>
</evidence>
<evidence type="ECO:0000256" key="5">
    <source>
        <dbReference type="ARBA" id="ARBA00023163"/>
    </source>
</evidence>
<name>A0ABQ1VU50_9BACL</name>
<sequence>MKRGMGLKVIIVDDESLAILKMETLLREQTEVDIELAGSYMNPLEALAAARREVLHLAFLDIEMPEITGFELANQLLNIQPHIEIVFTTAFQEYALKAFEINALDYLLKPVSPDRLVITLQRIAKAAGELTDRGNEANAIQLNCFRNIHYVDADGTTKSFAWRTLKAPELFAYLLFHHDTIVTKQSLIDLLWPEYDIDKATAQLHTAIYQIRKVLKEAEFELEIKYKDGGYSLLLGDVKLDVEDWESRVKKARPVTADTMGQHLSILSLYKGDYLADHRYTWAEYEQERLRLIWLTHVKQLAEYCLSSEMYTEAMSLYQEIVYRLPYVEDGYLGLMKVYSISNHQLEVRKVYRILCTKLRDEFDVAPSRELTNWYLEWKQSI</sequence>
<dbReference type="Gene3D" id="3.40.50.2300">
    <property type="match status" value="1"/>
</dbReference>
<dbReference type="InterPro" id="IPR016032">
    <property type="entry name" value="Sig_transdc_resp-reg_C-effctor"/>
</dbReference>
<dbReference type="Gene3D" id="1.25.40.10">
    <property type="entry name" value="Tetratricopeptide repeat domain"/>
    <property type="match status" value="1"/>
</dbReference>
<organism evidence="8 9">
    <name type="scientific">Paenibacillus aceti</name>
    <dbReference type="NCBI Taxonomy" id="1820010"/>
    <lineage>
        <taxon>Bacteria</taxon>
        <taxon>Bacillati</taxon>
        <taxon>Bacillota</taxon>
        <taxon>Bacilli</taxon>
        <taxon>Bacillales</taxon>
        <taxon>Paenibacillaceae</taxon>
        <taxon>Paenibacillus</taxon>
    </lineage>
</organism>
<dbReference type="SMART" id="SM01043">
    <property type="entry name" value="BTAD"/>
    <property type="match status" value="1"/>
</dbReference>
<feature type="modified residue" description="4-aspartylphosphate" evidence="6">
    <location>
        <position position="61"/>
    </location>
</feature>
<comment type="similarity">
    <text evidence="1">Belongs to the AfsR/DnrI/RedD regulatory family.</text>
</comment>
<comment type="caution">
    <text evidence="8">The sequence shown here is derived from an EMBL/GenBank/DDBJ whole genome shotgun (WGS) entry which is preliminary data.</text>
</comment>
<proteinExistence type="inferred from homology"/>
<dbReference type="SUPFAM" id="SSF48452">
    <property type="entry name" value="TPR-like"/>
    <property type="match status" value="1"/>
</dbReference>
<evidence type="ECO:0000256" key="6">
    <source>
        <dbReference type="PROSITE-ProRule" id="PRU00169"/>
    </source>
</evidence>
<evidence type="ECO:0000256" key="3">
    <source>
        <dbReference type="ARBA" id="ARBA00023015"/>
    </source>
</evidence>
<dbReference type="Pfam" id="PF00486">
    <property type="entry name" value="Trans_reg_C"/>
    <property type="match status" value="1"/>
</dbReference>
<dbReference type="InterPro" id="IPR001789">
    <property type="entry name" value="Sig_transdc_resp-reg_receiver"/>
</dbReference>
<dbReference type="RefSeq" id="WP_229716958.1">
    <property type="nucleotide sequence ID" value="NZ_BMIW01000011.1"/>
</dbReference>
<evidence type="ECO:0000259" key="7">
    <source>
        <dbReference type="PROSITE" id="PS50110"/>
    </source>
</evidence>
<dbReference type="PANTHER" id="PTHR35807">
    <property type="entry name" value="TRANSCRIPTIONAL REGULATOR REDD-RELATED"/>
    <property type="match status" value="1"/>
</dbReference>
<dbReference type="SMART" id="SM00448">
    <property type="entry name" value="REC"/>
    <property type="match status" value="1"/>
</dbReference>
<evidence type="ECO:0000256" key="4">
    <source>
        <dbReference type="ARBA" id="ARBA00023125"/>
    </source>
</evidence>
<dbReference type="PROSITE" id="PS50110">
    <property type="entry name" value="RESPONSE_REGULATORY"/>
    <property type="match status" value="1"/>
</dbReference>
<evidence type="ECO:0000313" key="8">
    <source>
        <dbReference type="EMBL" id="GGF98066.1"/>
    </source>
</evidence>
<dbReference type="InterPro" id="IPR036388">
    <property type="entry name" value="WH-like_DNA-bd_sf"/>
</dbReference>
<evidence type="ECO:0000256" key="2">
    <source>
        <dbReference type="ARBA" id="ARBA00023012"/>
    </source>
</evidence>
<gene>
    <name evidence="8" type="ORF">GCM10010913_19760</name>
</gene>
<dbReference type="SUPFAM" id="SSF46894">
    <property type="entry name" value="C-terminal effector domain of the bipartite response regulators"/>
    <property type="match status" value="1"/>
</dbReference>
<dbReference type="InterPro" id="IPR001867">
    <property type="entry name" value="OmpR/PhoB-type_DNA-bd"/>
</dbReference>
<dbReference type="InterPro" id="IPR011006">
    <property type="entry name" value="CheY-like_superfamily"/>
</dbReference>
<dbReference type="InterPro" id="IPR011990">
    <property type="entry name" value="TPR-like_helical_dom_sf"/>
</dbReference>
<keyword evidence="3" id="KW-0805">Transcription regulation</keyword>
<keyword evidence="4" id="KW-0238">DNA-binding</keyword>
<feature type="domain" description="Response regulatory" evidence="7">
    <location>
        <begin position="8"/>
        <end position="124"/>
    </location>
</feature>
<keyword evidence="9" id="KW-1185">Reference proteome</keyword>
<dbReference type="EMBL" id="BMIW01000011">
    <property type="protein sequence ID" value="GGF98066.1"/>
    <property type="molecule type" value="Genomic_DNA"/>
</dbReference>
<keyword evidence="2" id="KW-0902">Two-component regulatory system</keyword>
<keyword evidence="5" id="KW-0804">Transcription</keyword>
<reference evidence="9" key="1">
    <citation type="journal article" date="2019" name="Int. J. Syst. Evol. Microbiol.">
        <title>The Global Catalogue of Microorganisms (GCM) 10K type strain sequencing project: providing services to taxonomists for standard genome sequencing and annotation.</title>
        <authorList>
            <consortium name="The Broad Institute Genomics Platform"/>
            <consortium name="The Broad Institute Genome Sequencing Center for Infectious Disease"/>
            <person name="Wu L."/>
            <person name="Ma J."/>
        </authorList>
    </citation>
    <scope>NUCLEOTIDE SEQUENCE [LARGE SCALE GENOMIC DNA]</scope>
    <source>
        <strain evidence="9">CGMCC 1.15420</strain>
    </source>
</reference>